<keyword evidence="5" id="KW-1005">Bacterial flagellum biogenesis</keyword>
<sequence length="232" mass="24687">MGAPARFLFDTDFAAPAEPEPVAEEVFEETGDAPLADHLGALAAAEKRGYARGRADGMEEMTAKARKRMADEAGRLVSAAQGILGALDADRVRIEREAADLARQIAGKLVDHLIAREPTGEIAALIEDCLGPLRQAPHIVVRVEENDADAIKAEVDRIAHERGFLGRLVVLGEPDLARGDCRIEWADGGIVRDRAAIEAEIDAAIESYFKARDGGAEADPAAQAAAATETDK</sequence>
<reference evidence="10" key="1">
    <citation type="submission" date="2023-07" db="EMBL/GenBank/DDBJ databases">
        <title>Genome sequencing of Purple Non-Sulfur Bacteria from various extreme environments.</title>
        <authorList>
            <person name="Mayer M."/>
        </authorList>
    </citation>
    <scope>NUCLEOTIDE SEQUENCE [LARGE SCALE GENOMIC DNA]</scope>
    <source>
        <strain evidence="10">DSM 17935</strain>
    </source>
</reference>
<dbReference type="PANTHER" id="PTHR34982">
    <property type="entry name" value="YOP PROTEINS TRANSLOCATION PROTEIN L"/>
    <property type="match status" value="1"/>
</dbReference>
<evidence type="ECO:0000256" key="6">
    <source>
        <dbReference type="ARBA" id="ARBA00022927"/>
    </source>
</evidence>
<dbReference type="InterPro" id="IPR051472">
    <property type="entry name" value="T3SS_Stator/FliH"/>
</dbReference>
<keyword evidence="9" id="KW-0966">Cell projection</keyword>
<evidence type="ECO:0000256" key="2">
    <source>
        <dbReference type="ARBA" id="ARBA00006602"/>
    </source>
</evidence>
<keyword evidence="9" id="KW-0282">Flagellum</keyword>
<keyword evidence="4" id="KW-0813">Transport</keyword>
<keyword evidence="9" id="KW-0969">Cilium</keyword>
<accession>A0ABT3H5L7</accession>
<dbReference type="Pfam" id="PF02108">
    <property type="entry name" value="FliH"/>
    <property type="match status" value="1"/>
</dbReference>
<evidence type="ECO:0000256" key="3">
    <source>
        <dbReference type="ARBA" id="ARBA00016507"/>
    </source>
</evidence>
<comment type="function">
    <text evidence="1">Needed for flagellar regrowth and assembly.</text>
</comment>
<dbReference type="RefSeq" id="WP_264599388.1">
    <property type="nucleotide sequence ID" value="NZ_JAOQNS010000001.1"/>
</dbReference>
<evidence type="ECO:0000256" key="4">
    <source>
        <dbReference type="ARBA" id="ARBA00022448"/>
    </source>
</evidence>
<keyword evidence="10" id="KW-1185">Reference proteome</keyword>
<evidence type="ECO:0000256" key="7">
    <source>
        <dbReference type="ARBA" id="ARBA00023225"/>
    </source>
</evidence>
<protein>
    <recommendedName>
        <fullName evidence="3">Flagellar assembly protein FliH</fullName>
    </recommendedName>
</protein>
<dbReference type="InterPro" id="IPR018035">
    <property type="entry name" value="Flagellar_FliH/T3SS_HrpE"/>
</dbReference>
<keyword evidence="7" id="KW-1006">Bacterial flagellum protein export</keyword>
<dbReference type="Proteomes" id="UP001209755">
    <property type="component" value="Unassembled WGS sequence"/>
</dbReference>
<dbReference type="PANTHER" id="PTHR34982:SF1">
    <property type="entry name" value="FLAGELLAR ASSEMBLY PROTEIN FLIH"/>
    <property type="match status" value="1"/>
</dbReference>
<evidence type="ECO:0000256" key="1">
    <source>
        <dbReference type="ARBA" id="ARBA00003041"/>
    </source>
</evidence>
<evidence type="ECO:0000256" key="5">
    <source>
        <dbReference type="ARBA" id="ARBA00022795"/>
    </source>
</evidence>
<evidence type="ECO:0000259" key="8">
    <source>
        <dbReference type="Pfam" id="PF02108"/>
    </source>
</evidence>
<dbReference type="EMBL" id="JAOQNS010000001">
    <property type="protein sequence ID" value="MCW2305697.1"/>
    <property type="molecule type" value="Genomic_DNA"/>
</dbReference>
<comment type="caution">
    <text evidence="9">The sequence shown here is derived from an EMBL/GenBank/DDBJ whole genome shotgun (WGS) entry which is preliminary data.</text>
</comment>
<evidence type="ECO:0000313" key="9">
    <source>
        <dbReference type="EMBL" id="MCW2305697.1"/>
    </source>
</evidence>
<comment type="similarity">
    <text evidence="2">Belongs to the FliH family.</text>
</comment>
<organism evidence="9 10">
    <name type="scientific">Rhodobium gokarnense</name>
    <dbReference type="NCBI Taxonomy" id="364296"/>
    <lineage>
        <taxon>Bacteria</taxon>
        <taxon>Pseudomonadati</taxon>
        <taxon>Pseudomonadota</taxon>
        <taxon>Alphaproteobacteria</taxon>
        <taxon>Hyphomicrobiales</taxon>
        <taxon>Rhodobiaceae</taxon>
        <taxon>Rhodobium</taxon>
    </lineage>
</organism>
<feature type="domain" description="Flagellar assembly protein FliH/Type III secretion system HrpE" evidence="8">
    <location>
        <begin position="79"/>
        <end position="189"/>
    </location>
</feature>
<name>A0ABT3H5L7_9HYPH</name>
<gene>
    <name evidence="9" type="ORF">M2319_000013</name>
</gene>
<evidence type="ECO:0000313" key="10">
    <source>
        <dbReference type="Proteomes" id="UP001209755"/>
    </source>
</evidence>
<proteinExistence type="inferred from homology"/>
<keyword evidence="6" id="KW-0653">Protein transport</keyword>